<keyword evidence="2" id="KW-1185">Reference proteome</keyword>
<dbReference type="AlphaFoldDB" id="A0A2T0X5U9"/>
<reference evidence="1 2" key="1">
    <citation type="submission" date="2018-03" db="EMBL/GenBank/DDBJ databases">
        <title>Genomic Encyclopedia of Archaeal and Bacterial Type Strains, Phase II (KMG-II): from individual species to whole genera.</title>
        <authorList>
            <person name="Goeker M."/>
        </authorList>
    </citation>
    <scope>NUCLEOTIDE SEQUENCE [LARGE SCALE GENOMIC DNA]</scope>
    <source>
        <strain evidence="1 2">DSM 100212</strain>
    </source>
</reference>
<comment type="caution">
    <text evidence="1">The sequence shown here is derived from an EMBL/GenBank/DDBJ whole genome shotgun (WGS) entry which is preliminary data.</text>
</comment>
<name>A0A2T0X5U9_9RHOB</name>
<dbReference type="RefSeq" id="WP_106262580.1">
    <property type="nucleotide sequence ID" value="NZ_PVTQ01000001.1"/>
</dbReference>
<dbReference type="Proteomes" id="UP000238392">
    <property type="component" value="Unassembled WGS sequence"/>
</dbReference>
<sequence>MQLSIHFEHHPTFTSFRIGALELHLEREPEWASSKPLEVTRPAAGEIALSLGRWALLGMNHNRTRYSARKAL</sequence>
<evidence type="ECO:0000313" key="2">
    <source>
        <dbReference type="Proteomes" id="UP000238392"/>
    </source>
</evidence>
<dbReference type="EMBL" id="PVTQ01000001">
    <property type="protein sequence ID" value="PRY94331.1"/>
    <property type="molecule type" value="Genomic_DNA"/>
</dbReference>
<gene>
    <name evidence="1" type="ORF">CLV74_101469</name>
</gene>
<evidence type="ECO:0000313" key="1">
    <source>
        <dbReference type="EMBL" id="PRY94331.1"/>
    </source>
</evidence>
<proteinExistence type="predicted"/>
<accession>A0A2T0X5U9</accession>
<protein>
    <submittedName>
        <fullName evidence="1">Uncharacterized protein</fullName>
    </submittedName>
</protein>
<organism evidence="1 2">
    <name type="scientific">Donghicola tyrosinivorans</name>
    <dbReference type="NCBI Taxonomy" id="1652492"/>
    <lineage>
        <taxon>Bacteria</taxon>
        <taxon>Pseudomonadati</taxon>
        <taxon>Pseudomonadota</taxon>
        <taxon>Alphaproteobacteria</taxon>
        <taxon>Rhodobacterales</taxon>
        <taxon>Roseobacteraceae</taxon>
        <taxon>Donghicola</taxon>
    </lineage>
</organism>